<dbReference type="BioCyc" id="JESP1508404:G14D9-13109-MONOMER"/>
<evidence type="ECO:0000313" key="2">
    <source>
        <dbReference type="EMBL" id="AJD93143.1"/>
    </source>
</evidence>
<dbReference type="OrthoDB" id="2589874at2"/>
<feature type="coiled-coil region" evidence="1">
    <location>
        <begin position="64"/>
        <end position="94"/>
    </location>
</feature>
<organism evidence="2 3">
    <name type="scientific">Jeotgalibacillus malaysiensis</name>
    <dbReference type="NCBI Taxonomy" id="1508404"/>
    <lineage>
        <taxon>Bacteria</taxon>
        <taxon>Bacillati</taxon>
        <taxon>Bacillota</taxon>
        <taxon>Bacilli</taxon>
        <taxon>Bacillales</taxon>
        <taxon>Caryophanaceae</taxon>
        <taxon>Jeotgalibacillus</taxon>
    </lineage>
</organism>
<evidence type="ECO:0000313" key="3">
    <source>
        <dbReference type="Proteomes" id="UP000031449"/>
    </source>
</evidence>
<evidence type="ECO:0000256" key="1">
    <source>
        <dbReference type="SAM" id="Coils"/>
    </source>
</evidence>
<proteinExistence type="predicted"/>
<dbReference type="KEGG" id="jeo:JMA_38250"/>
<keyword evidence="1" id="KW-0175">Coiled coil</keyword>
<name>A0A0B5AX47_9BACL</name>
<dbReference type="HOGENOM" id="CLU_095232_0_0_9"/>
<keyword evidence="3" id="KW-1185">Reference proteome</keyword>
<gene>
    <name evidence="2" type="ORF">JMA_38250</name>
</gene>
<dbReference type="AlphaFoldDB" id="A0A0B5AX47"/>
<accession>A0A0B5AX47</accession>
<dbReference type="Proteomes" id="UP000031449">
    <property type="component" value="Plasmid unnamed"/>
</dbReference>
<keyword evidence="2" id="KW-0614">Plasmid</keyword>
<sequence length="240" mass="28098">MNLTNDQLETITTNLRKARVVSQELQDHLETGTLDEKTKGTFSSLLESYVGDALSELDYESVLKAKSEERFEEIRRANQRIQELEEQLANTHELTGFKQMFRKVQDILRKWWKQEGFVHVNDVTLLGNGTLQVTFDFALSMRISMFSKNKEAERKELQEHIQRLRDTGFEFYSNQANPMFTKNLLKTEENEELLTKLVQSRFPSFELQNIEEANLDGEKIMMSFTGVIKDFSDFEETMKD</sequence>
<geneLocation type="plasmid" evidence="3"/>
<dbReference type="EMBL" id="CP009417">
    <property type="protein sequence ID" value="AJD93143.1"/>
    <property type="molecule type" value="Genomic_DNA"/>
</dbReference>
<protein>
    <submittedName>
        <fullName evidence="2">Uncharacterized protein</fullName>
    </submittedName>
</protein>
<reference evidence="2 3" key="1">
    <citation type="submission" date="2014-08" db="EMBL/GenBank/DDBJ databases">
        <title>Complete genome of a marine bacteria Jeotgalibacillus malaysiensis.</title>
        <authorList>
            <person name="Yaakop A.S."/>
            <person name="Chan K.-G."/>
            <person name="Goh K.M."/>
        </authorList>
    </citation>
    <scope>NUCLEOTIDE SEQUENCE [LARGE SCALE GENOMIC DNA]</scope>
    <source>
        <strain evidence="2 3">D5</strain>
        <plasmid evidence="3">Plasmid</plasmid>
    </source>
</reference>